<dbReference type="Pfam" id="PF00403">
    <property type="entry name" value="HMA"/>
    <property type="match status" value="1"/>
</dbReference>
<evidence type="ECO:0000313" key="3">
    <source>
        <dbReference type="EMBL" id="ABG58803.1"/>
    </source>
</evidence>
<dbReference type="InterPro" id="IPR006121">
    <property type="entry name" value="HMA_dom"/>
</dbReference>
<feature type="chain" id="PRO_5026870407" evidence="1">
    <location>
        <begin position="28"/>
        <end position="114"/>
    </location>
</feature>
<dbReference type="InterPro" id="IPR036163">
    <property type="entry name" value="HMA_dom_sf"/>
</dbReference>
<evidence type="ECO:0000259" key="2">
    <source>
        <dbReference type="PROSITE" id="PS50846"/>
    </source>
</evidence>
<dbReference type="Gene3D" id="3.30.70.100">
    <property type="match status" value="1"/>
</dbReference>
<sequence>MKMKKALSLIILITFLAACSSKPNAQAEFHVRGNCEMCKERIDKTVLAIRGVDKADWNVETETIQIAYDSTVVKPVEIEKVIAATGHATTHIPMDTAAHAKLPECCQVNQGFAH</sequence>
<name>A0A6N4SQZ4_CYTH3</name>
<dbReference type="PROSITE" id="PS51257">
    <property type="entry name" value="PROKAR_LIPOPROTEIN"/>
    <property type="match status" value="1"/>
</dbReference>
<keyword evidence="1" id="KW-0732">Signal</keyword>
<dbReference type="KEGG" id="chu:CHU_1532"/>
<organism evidence="3 4">
    <name type="scientific">Cytophaga hutchinsonii (strain ATCC 33406 / DSM 1761 / CIP 103989 / NBRC 15051 / NCIMB 9469 / D465)</name>
    <dbReference type="NCBI Taxonomy" id="269798"/>
    <lineage>
        <taxon>Bacteria</taxon>
        <taxon>Pseudomonadati</taxon>
        <taxon>Bacteroidota</taxon>
        <taxon>Cytophagia</taxon>
        <taxon>Cytophagales</taxon>
        <taxon>Cytophagaceae</taxon>
        <taxon>Cytophaga</taxon>
    </lineage>
</organism>
<protein>
    <submittedName>
        <fullName evidence="3">Cation-transporting ATPase</fullName>
    </submittedName>
</protein>
<proteinExistence type="predicted"/>
<keyword evidence="4" id="KW-1185">Reference proteome</keyword>
<dbReference type="AlphaFoldDB" id="A0A6N4SQZ4"/>
<dbReference type="SUPFAM" id="SSF55008">
    <property type="entry name" value="HMA, heavy metal-associated domain"/>
    <property type="match status" value="1"/>
</dbReference>
<dbReference type="EMBL" id="CP000383">
    <property type="protein sequence ID" value="ABG58803.1"/>
    <property type="molecule type" value="Genomic_DNA"/>
</dbReference>
<gene>
    <name evidence="3" type="ordered locus">CHU_1532</name>
</gene>
<evidence type="ECO:0000256" key="1">
    <source>
        <dbReference type="SAM" id="SignalP"/>
    </source>
</evidence>
<evidence type="ECO:0000313" key="4">
    <source>
        <dbReference type="Proteomes" id="UP000001822"/>
    </source>
</evidence>
<feature type="domain" description="HMA" evidence="2">
    <location>
        <begin position="24"/>
        <end position="90"/>
    </location>
</feature>
<dbReference type="Proteomes" id="UP000001822">
    <property type="component" value="Chromosome"/>
</dbReference>
<reference evidence="3 4" key="1">
    <citation type="journal article" date="2007" name="Appl. Environ. Microbiol.">
        <title>Genome sequence of the cellulolytic gliding bacterium Cytophaga hutchinsonii.</title>
        <authorList>
            <person name="Xie G."/>
            <person name="Bruce D.C."/>
            <person name="Challacombe J.F."/>
            <person name="Chertkov O."/>
            <person name="Detter J.C."/>
            <person name="Gilna P."/>
            <person name="Han C.S."/>
            <person name="Lucas S."/>
            <person name="Misra M."/>
            <person name="Myers G.L."/>
            <person name="Richardson P."/>
            <person name="Tapia R."/>
            <person name="Thayer N."/>
            <person name="Thompson L.S."/>
            <person name="Brettin T.S."/>
            <person name="Henrissat B."/>
            <person name="Wilson D.B."/>
            <person name="McBride M.J."/>
        </authorList>
    </citation>
    <scope>NUCLEOTIDE SEQUENCE [LARGE SCALE GENOMIC DNA]</scope>
    <source>
        <strain evidence="4">ATCC 33406 / DSM 1761 / CIP 103989 / NBRC 15051 / NCIMB 9469 / D465</strain>
    </source>
</reference>
<dbReference type="GO" id="GO:0046872">
    <property type="term" value="F:metal ion binding"/>
    <property type="evidence" value="ECO:0007669"/>
    <property type="project" value="InterPro"/>
</dbReference>
<dbReference type="PROSITE" id="PS50846">
    <property type="entry name" value="HMA_2"/>
    <property type="match status" value="1"/>
</dbReference>
<feature type="signal peptide" evidence="1">
    <location>
        <begin position="1"/>
        <end position="27"/>
    </location>
</feature>
<accession>A0A6N4SQZ4</accession>